<feature type="transmembrane region" description="Helical" evidence="2">
    <location>
        <begin position="12"/>
        <end position="41"/>
    </location>
</feature>
<comment type="caution">
    <text evidence="4">The sequence shown here is derived from an EMBL/GenBank/DDBJ whole genome shotgun (WGS) entry which is preliminary data.</text>
</comment>
<dbReference type="InterPro" id="IPR051223">
    <property type="entry name" value="Polycystin"/>
</dbReference>
<keyword evidence="2" id="KW-0472">Membrane</keyword>
<keyword evidence="2" id="KW-0812">Transmembrane</keyword>
<feature type="transmembrane region" description="Helical" evidence="2">
    <location>
        <begin position="246"/>
        <end position="267"/>
    </location>
</feature>
<keyword evidence="5" id="KW-1185">Reference proteome</keyword>
<dbReference type="SUPFAM" id="SSF49723">
    <property type="entry name" value="Lipase/lipooxygenase domain (PLAT/LH2 domain)"/>
    <property type="match status" value="1"/>
</dbReference>
<organism evidence="4 5">
    <name type="scientific">Tegillarca granosa</name>
    <name type="common">Malaysian cockle</name>
    <name type="synonym">Anadara granosa</name>
    <dbReference type="NCBI Taxonomy" id="220873"/>
    <lineage>
        <taxon>Eukaryota</taxon>
        <taxon>Metazoa</taxon>
        <taxon>Spiralia</taxon>
        <taxon>Lophotrochozoa</taxon>
        <taxon>Mollusca</taxon>
        <taxon>Bivalvia</taxon>
        <taxon>Autobranchia</taxon>
        <taxon>Pteriomorphia</taxon>
        <taxon>Arcoida</taxon>
        <taxon>Arcoidea</taxon>
        <taxon>Arcidae</taxon>
        <taxon>Tegillarca</taxon>
    </lineage>
</organism>
<feature type="compositionally biased region" description="Basic and acidic residues" evidence="1">
    <location>
        <begin position="286"/>
        <end position="308"/>
    </location>
</feature>
<dbReference type="Pfam" id="PF01477">
    <property type="entry name" value="PLAT"/>
    <property type="match status" value="1"/>
</dbReference>
<dbReference type="Proteomes" id="UP001217089">
    <property type="component" value="Unassembled WGS sequence"/>
</dbReference>
<evidence type="ECO:0000313" key="4">
    <source>
        <dbReference type="EMBL" id="KAJ8305495.1"/>
    </source>
</evidence>
<name>A0ABQ9EJX8_TEGGR</name>
<reference evidence="4 5" key="1">
    <citation type="submission" date="2022-12" db="EMBL/GenBank/DDBJ databases">
        <title>Chromosome-level genome of Tegillarca granosa.</title>
        <authorList>
            <person name="Kim J."/>
        </authorList>
    </citation>
    <scope>NUCLEOTIDE SEQUENCE [LARGE SCALE GENOMIC DNA]</scope>
    <source>
        <strain evidence="4">Teg-2019</strain>
        <tissue evidence="4">Adductor muscle</tissue>
    </source>
</reference>
<gene>
    <name evidence="4" type="ORF">KUTeg_016040</name>
</gene>
<evidence type="ECO:0000313" key="5">
    <source>
        <dbReference type="Proteomes" id="UP001217089"/>
    </source>
</evidence>
<accession>A0ABQ9EJX8</accession>
<feature type="transmembrane region" description="Helical" evidence="2">
    <location>
        <begin position="492"/>
        <end position="516"/>
    </location>
</feature>
<dbReference type="PANTHER" id="PTHR10877">
    <property type="entry name" value="POLYCYSTIN FAMILY MEMBER"/>
    <property type="match status" value="1"/>
</dbReference>
<dbReference type="InterPro" id="IPR036392">
    <property type="entry name" value="PLAT/LH2_dom_sf"/>
</dbReference>
<protein>
    <recommendedName>
        <fullName evidence="3">PLAT domain-containing protein</fullName>
    </recommendedName>
</protein>
<feature type="transmembrane region" description="Helical" evidence="2">
    <location>
        <begin position="205"/>
        <end position="226"/>
    </location>
</feature>
<evidence type="ECO:0000256" key="1">
    <source>
        <dbReference type="SAM" id="MobiDB-lite"/>
    </source>
</evidence>
<dbReference type="EMBL" id="JARBDR010000813">
    <property type="protein sequence ID" value="KAJ8305495.1"/>
    <property type="molecule type" value="Genomic_DNA"/>
</dbReference>
<keyword evidence="2" id="KW-1133">Transmembrane helix</keyword>
<feature type="region of interest" description="Disordered" evidence="1">
    <location>
        <begin position="278"/>
        <end position="308"/>
    </location>
</feature>
<dbReference type="PANTHER" id="PTHR10877:SF194">
    <property type="entry name" value="LOCATION OF VULVA DEFECTIVE 1"/>
    <property type="match status" value="1"/>
</dbReference>
<dbReference type="Gene3D" id="2.60.60.20">
    <property type="entry name" value="PLAT/LH2 domain"/>
    <property type="match status" value="1"/>
</dbReference>
<dbReference type="InterPro" id="IPR001024">
    <property type="entry name" value="PLAT/LH2_dom"/>
</dbReference>
<feature type="domain" description="PLAT" evidence="3">
    <location>
        <begin position="68"/>
        <end position="143"/>
    </location>
</feature>
<feature type="transmembrane region" description="Helical" evidence="2">
    <location>
        <begin position="528"/>
        <end position="559"/>
    </location>
</feature>
<sequence>MPHFLNPLTDSILFITFFSNPIVVSVVIYIWVMYFMILAWACHKDRKDLSKAGIHILQDSKPKDKYMYLVGVVTGWWRKAGTTANVYITVEGMTGLSTTHVLTDGVNQHFISGSEDWFLMTTPDSLGRIKHITKTWHFVHNKWLGLRGNKISLKVVIPAITPEELKELKYYQFSLKSSQGLKNNHLWISIVCKSENDMFTRAQRLTCALSLLLTTMLTSIMFHGVPEDDASYILATEVITISLQDVIIGIESGLITFLINLLIVQLFTRLSPRPKTLFHSKYKPSTHSDDKTDSSTHSETKIDTENKKTATQISCNMEVNKVENLSLHELNSKTDDTVQNTEIHENPTLDGQNEIDETFSTLQRSDNIEMQIRDDLSLNFEMIDTFLGTENCENGNTSKNMATNIFENPPLNLQNNAYSKSDAKSKRSKKLSVNDMDSQFLHVQNYEESNAGCSHQSNENLHTSDIHDIESQLLHEQMDETKQANNNFKFPWWFVFIAWGLVITTSVVSSYFVMLYGLKYGYQKSIDWLVSFLTAFIQSTLVTQPLKVISFAILLTIILKKPIEFENLNAEEMPELGCRLRTDSYREYDLPKVQKLAMTIDMAMTIDIILG</sequence>
<proteinExistence type="predicted"/>
<evidence type="ECO:0000259" key="3">
    <source>
        <dbReference type="Pfam" id="PF01477"/>
    </source>
</evidence>
<evidence type="ECO:0000256" key="2">
    <source>
        <dbReference type="SAM" id="Phobius"/>
    </source>
</evidence>